<reference evidence="1" key="1">
    <citation type="submission" date="2022-03" db="EMBL/GenBank/DDBJ databases">
        <authorList>
            <person name="Lindestad O."/>
        </authorList>
    </citation>
    <scope>NUCLEOTIDE SEQUENCE</scope>
</reference>
<name>A0A8S4RC63_9NEOP</name>
<evidence type="ECO:0000313" key="2">
    <source>
        <dbReference type="Proteomes" id="UP000838756"/>
    </source>
</evidence>
<proteinExistence type="predicted"/>
<gene>
    <name evidence="1" type="primary">jg3123</name>
    <name evidence="1" type="ORF">PAEG_LOCUS12615</name>
</gene>
<organism evidence="1 2">
    <name type="scientific">Pararge aegeria aegeria</name>
    <dbReference type="NCBI Taxonomy" id="348720"/>
    <lineage>
        <taxon>Eukaryota</taxon>
        <taxon>Metazoa</taxon>
        <taxon>Ecdysozoa</taxon>
        <taxon>Arthropoda</taxon>
        <taxon>Hexapoda</taxon>
        <taxon>Insecta</taxon>
        <taxon>Pterygota</taxon>
        <taxon>Neoptera</taxon>
        <taxon>Endopterygota</taxon>
        <taxon>Lepidoptera</taxon>
        <taxon>Glossata</taxon>
        <taxon>Ditrysia</taxon>
        <taxon>Papilionoidea</taxon>
        <taxon>Nymphalidae</taxon>
        <taxon>Satyrinae</taxon>
        <taxon>Satyrini</taxon>
        <taxon>Parargina</taxon>
        <taxon>Pararge</taxon>
    </lineage>
</organism>
<keyword evidence="2" id="KW-1185">Reference proteome</keyword>
<accession>A0A8S4RC63</accession>
<dbReference type="EMBL" id="CAKXAJ010025089">
    <property type="protein sequence ID" value="CAH2234892.1"/>
    <property type="molecule type" value="Genomic_DNA"/>
</dbReference>
<dbReference type="Proteomes" id="UP000838756">
    <property type="component" value="Unassembled WGS sequence"/>
</dbReference>
<protein>
    <submittedName>
        <fullName evidence="1">Jg3123 protein</fullName>
    </submittedName>
</protein>
<dbReference type="AlphaFoldDB" id="A0A8S4RC63"/>
<sequence>MRSLAFTMKEYIVEPSIMFSMPLKATNPHSAIISASKQHCYNAVISMAFSLQEVAVHRIIVKFRSAYKQNNTSRGMQGTCPASYCPMSINLIFIPYVHRPGLGFKCRVSVITSANTPFRPERIISTTDFLAGSSR</sequence>
<comment type="caution">
    <text evidence="1">The sequence shown here is derived from an EMBL/GenBank/DDBJ whole genome shotgun (WGS) entry which is preliminary data.</text>
</comment>
<evidence type="ECO:0000313" key="1">
    <source>
        <dbReference type="EMBL" id="CAH2234892.1"/>
    </source>
</evidence>